<comment type="caution">
    <text evidence="8">The sequence shown here is derived from an EMBL/GenBank/DDBJ whole genome shotgun (WGS) entry which is preliminary data.</text>
</comment>
<dbReference type="PRINTS" id="PR00723">
    <property type="entry name" value="SUBTILISIN"/>
</dbReference>
<evidence type="ECO:0000256" key="5">
    <source>
        <dbReference type="PROSITE-ProRule" id="PRU01240"/>
    </source>
</evidence>
<evidence type="ECO:0000256" key="1">
    <source>
        <dbReference type="ARBA" id="ARBA00011073"/>
    </source>
</evidence>
<dbReference type="GO" id="GO:0004252">
    <property type="term" value="F:serine-type endopeptidase activity"/>
    <property type="evidence" value="ECO:0007669"/>
    <property type="project" value="InterPro"/>
</dbReference>
<dbReference type="GO" id="GO:0005615">
    <property type="term" value="C:extracellular space"/>
    <property type="evidence" value="ECO:0007669"/>
    <property type="project" value="TreeGrafter"/>
</dbReference>
<evidence type="ECO:0000256" key="2">
    <source>
        <dbReference type="ARBA" id="ARBA00022670"/>
    </source>
</evidence>
<dbReference type="Pfam" id="PF05922">
    <property type="entry name" value="Inhibitor_I9"/>
    <property type="match status" value="1"/>
</dbReference>
<comment type="caution">
    <text evidence="5">Lacks conserved residue(s) required for the propagation of feature annotation.</text>
</comment>
<dbReference type="InterPro" id="IPR010259">
    <property type="entry name" value="S8pro/Inhibitor_I9"/>
</dbReference>
<evidence type="ECO:0000313" key="9">
    <source>
        <dbReference type="Proteomes" id="UP000578819"/>
    </source>
</evidence>
<evidence type="ECO:0000259" key="6">
    <source>
        <dbReference type="Pfam" id="PF00082"/>
    </source>
</evidence>
<proteinExistence type="inferred from homology"/>
<dbReference type="Proteomes" id="UP000578819">
    <property type="component" value="Unassembled WGS sequence"/>
</dbReference>
<dbReference type="SUPFAM" id="SSF52743">
    <property type="entry name" value="Subtilisin-like"/>
    <property type="match status" value="1"/>
</dbReference>
<evidence type="ECO:0000259" key="7">
    <source>
        <dbReference type="Pfam" id="PF05922"/>
    </source>
</evidence>
<evidence type="ECO:0000256" key="3">
    <source>
        <dbReference type="ARBA" id="ARBA00022801"/>
    </source>
</evidence>
<evidence type="ECO:0000256" key="4">
    <source>
        <dbReference type="ARBA" id="ARBA00022825"/>
    </source>
</evidence>
<dbReference type="PANTHER" id="PTHR43806:SF11">
    <property type="entry name" value="CEREVISIN-RELATED"/>
    <property type="match status" value="1"/>
</dbReference>
<feature type="domain" description="Inhibitor I9" evidence="7">
    <location>
        <begin position="87"/>
        <end position="134"/>
    </location>
</feature>
<dbReference type="InterPro" id="IPR022398">
    <property type="entry name" value="Peptidase_S8_His-AS"/>
</dbReference>
<organism evidence="8 9">
    <name type="scientific">Micromonospora polyrhachis</name>
    <dbReference type="NCBI Taxonomy" id="1282883"/>
    <lineage>
        <taxon>Bacteria</taxon>
        <taxon>Bacillati</taxon>
        <taxon>Actinomycetota</taxon>
        <taxon>Actinomycetes</taxon>
        <taxon>Micromonosporales</taxon>
        <taxon>Micromonosporaceae</taxon>
        <taxon>Micromonospora</taxon>
    </lineage>
</organism>
<reference evidence="8 9" key="1">
    <citation type="submission" date="2020-08" db="EMBL/GenBank/DDBJ databases">
        <title>Sequencing the genomes of 1000 actinobacteria strains.</title>
        <authorList>
            <person name="Klenk H.-P."/>
        </authorList>
    </citation>
    <scope>NUCLEOTIDE SEQUENCE [LARGE SCALE GENOMIC DNA]</scope>
    <source>
        <strain evidence="8 9">DSM 45886</strain>
    </source>
</reference>
<feature type="domain" description="Peptidase S8/S53" evidence="6">
    <location>
        <begin position="167"/>
        <end position="243"/>
    </location>
</feature>
<dbReference type="InterPro" id="IPR036852">
    <property type="entry name" value="Peptidase_S8/S53_dom_sf"/>
</dbReference>
<keyword evidence="4" id="KW-0720">Serine protease</keyword>
<dbReference type="Gene3D" id="3.40.50.200">
    <property type="entry name" value="Peptidase S8/S53 domain"/>
    <property type="match status" value="1"/>
</dbReference>
<dbReference type="Pfam" id="PF00082">
    <property type="entry name" value="Peptidase_S8"/>
    <property type="match status" value="1"/>
</dbReference>
<evidence type="ECO:0000313" key="8">
    <source>
        <dbReference type="EMBL" id="MBB4962547.1"/>
    </source>
</evidence>
<gene>
    <name evidence="8" type="ORF">FHR38_006280</name>
</gene>
<dbReference type="AlphaFoldDB" id="A0A7W7SY92"/>
<dbReference type="EMBL" id="JACHJW010000001">
    <property type="protein sequence ID" value="MBB4962547.1"/>
    <property type="molecule type" value="Genomic_DNA"/>
</dbReference>
<dbReference type="Gene3D" id="3.30.70.80">
    <property type="entry name" value="Peptidase S8 propeptide/proteinase inhibitor I9"/>
    <property type="match status" value="1"/>
</dbReference>
<sequence>MSHHRCAQPGHPSSRPIHRRPLVRWWRCPAAVLTSLVLATVAASPAAAVPATGVVLGAGSAGAVPGSYLVVLKGDHRLDAATSTELAARHGGTVTRVFDRVLHGFAAQLTETQARRLAADPAVAYVEQDQRVQAMGSQPNPPSWGLDRIDQRYLPLDGTYLFGPSVGVRLYVIDTGIRITHADLGGRALYGYDSVDNDYVAQDGNGHGTFVAGLIAGNVHGVAKTATVIAVRVLNNSGAGTVAGVIAESTGSPVTRSPPPSRT</sequence>
<accession>A0A7W7SY92</accession>
<name>A0A7W7SY92_9ACTN</name>
<dbReference type="InterPro" id="IPR037045">
    <property type="entry name" value="S8pro/Inhibitor_I9_sf"/>
</dbReference>
<keyword evidence="2 8" id="KW-0645">Protease</keyword>
<dbReference type="PROSITE" id="PS00137">
    <property type="entry name" value="SUBTILASE_HIS"/>
    <property type="match status" value="1"/>
</dbReference>
<keyword evidence="3" id="KW-0378">Hydrolase</keyword>
<dbReference type="PANTHER" id="PTHR43806">
    <property type="entry name" value="PEPTIDASE S8"/>
    <property type="match status" value="1"/>
</dbReference>
<dbReference type="PROSITE" id="PS51892">
    <property type="entry name" value="SUBTILASE"/>
    <property type="match status" value="1"/>
</dbReference>
<dbReference type="InterPro" id="IPR050131">
    <property type="entry name" value="Peptidase_S8_subtilisin-like"/>
</dbReference>
<dbReference type="InterPro" id="IPR000209">
    <property type="entry name" value="Peptidase_S8/S53_dom"/>
</dbReference>
<comment type="similarity">
    <text evidence="1 5">Belongs to the peptidase S8 family.</text>
</comment>
<dbReference type="GO" id="GO:0006508">
    <property type="term" value="P:proteolysis"/>
    <property type="evidence" value="ECO:0007669"/>
    <property type="project" value="UniProtKB-KW"/>
</dbReference>
<keyword evidence="9" id="KW-1185">Reference proteome</keyword>
<dbReference type="InterPro" id="IPR015500">
    <property type="entry name" value="Peptidase_S8_subtilisin-rel"/>
</dbReference>
<protein>
    <submittedName>
        <fullName evidence="8">Subtilisin family serine protease</fullName>
    </submittedName>
</protein>